<evidence type="ECO:0000313" key="3">
    <source>
        <dbReference type="EMBL" id="KAK1419025.1"/>
    </source>
</evidence>
<sequence>MVKEELMKKVEIEKEKPSDEEINPEIGRDEHYPMKKSLEELIFHALSLSLSSSSLNQIDREGDEDLVESKEVGGGFG</sequence>
<protein>
    <submittedName>
        <fullName evidence="3">Uncharacterized protein</fullName>
    </submittedName>
</protein>
<evidence type="ECO:0000256" key="1">
    <source>
        <dbReference type="SAM" id="MobiDB-lite"/>
    </source>
</evidence>
<proteinExistence type="predicted"/>
<feature type="region of interest" description="Disordered" evidence="1">
    <location>
        <begin position="57"/>
        <end position="77"/>
    </location>
</feature>
<dbReference type="EMBL" id="JAUHHV010000007">
    <property type="protein sequence ID" value="KAK1419024.1"/>
    <property type="molecule type" value="Genomic_DNA"/>
</dbReference>
<reference evidence="3" key="1">
    <citation type="journal article" date="2023" name="bioRxiv">
        <title>Improved chromosome-level genome assembly for marigold (Tagetes erecta).</title>
        <authorList>
            <person name="Jiang F."/>
            <person name="Yuan L."/>
            <person name="Wang S."/>
            <person name="Wang H."/>
            <person name="Xu D."/>
            <person name="Wang A."/>
            <person name="Fan W."/>
        </authorList>
    </citation>
    <scope>NUCLEOTIDE SEQUENCE</scope>
    <source>
        <strain evidence="3">WSJ</strain>
        <tissue evidence="3">Leaf</tissue>
    </source>
</reference>
<dbReference type="Proteomes" id="UP001229421">
    <property type="component" value="Unassembled WGS sequence"/>
</dbReference>
<accession>A0AAD8NK90</accession>
<keyword evidence="4" id="KW-1185">Reference proteome</keyword>
<evidence type="ECO:0000313" key="4">
    <source>
        <dbReference type="Proteomes" id="UP001229421"/>
    </source>
</evidence>
<dbReference type="AlphaFoldDB" id="A0AAD8NK90"/>
<dbReference type="EMBL" id="JAUHHV010000007">
    <property type="protein sequence ID" value="KAK1419025.1"/>
    <property type="molecule type" value="Genomic_DNA"/>
</dbReference>
<name>A0AAD8NK90_TARER</name>
<evidence type="ECO:0000313" key="2">
    <source>
        <dbReference type="EMBL" id="KAK1419024.1"/>
    </source>
</evidence>
<gene>
    <name evidence="2" type="ORF">QVD17_28180</name>
    <name evidence="3" type="ORF">QVD17_28181</name>
</gene>
<organism evidence="3 4">
    <name type="scientific">Tagetes erecta</name>
    <name type="common">African marigold</name>
    <dbReference type="NCBI Taxonomy" id="13708"/>
    <lineage>
        <taxon>Eukaryota</taxon>
        <taxon>Viridiplantae</taxon>
        <taxon>Streptophyta</taxon>
        <taxon>Embryophyta</taxon>
        <taxon>Tracheophyta</taxon>
        <taxon>Spermatophyta</taxon>
        <taxon>Magnoliopsida</taxon>
        <taxon>eudicotyledons</taxon>
        <taxon>Gunneridae</taxon>
        <taxon>Pentapetalae</taxon>
        <taxon>asterids</taxon>
        <taxon>campanulids</taxon>
        <taxon>Asterales</taxon>
        <taxon>Asteraceae</taxon>
        <taxon>Asteroideae</taxon>
        <taxon>Heliantheae alliance</taxon>
        <taxon>Tageteae</taxon>
        <taxon>Tagetes</taxon>
    </lineage>
</organism>
<comment type="caution">
    <text evidence="3">The sequence shown here is derived from an EMBL/GenBank/DDBJ whole genome shotgun (WGS) entry which is preliminary data.</text>
</comment>